<dbReference type="GO" id="GO:0004177">
    <property type="term" value="F:aminopeptidase activity"/>
    <property type="evidence" value="ECO:0007669"/>
    <property type="project" value="UniProtKB-KW"/>
</dbReference>
<keyword evidence="12" id="KW-1185">Reference proteome</keyword>
<keyword evidence="6 9" id="KW-0378">Hydrolase</keyword>
<evidence type="ECO:0000256" key="8">
    <source>
        <dbReference type="ARBA" id="ARBA00023049"/>
    </source>
</evidence>
<accession>A0A6N6NMA3</accession>
<dbReference type="GO" id="GO:0005737">
    <property type="term" value="C:cytoplasm"/>
    <property type="evidence" value="ECO:0007669"/>
    <property type="project" value="UniProtKB-ARBA"/>
</dbReference>
<evidence type="ECO:0000256" key="4">
    <source>
        <dbReference type="ARBA" id="ARBA00022670"/>
    </source>
</evidence>
<organism evidence="11 12">
    <name type="scientific">Ellagibacter isourolithinifaciens</name>
    <dbReference type="NCBI Taxonomy" id="2137581"/>
    <lineage>
        <taxon>Bacteria</taxon>
        <taxon>Bacillati</taxon>
        <taxon>Actinomycetota</taxon>
        <taxon>Coriobacteriia</taxon>
        <taxon>Eggerthellales</taxon>
        <taxon>Eggerthellaceae</taxon>
        <taxon>Ellagibacter</taxon>
    </lineage>
</organism>
<proteinExistence type="inferred from homology"/>
<comment type="cofactor">
    <cofactor evidence="1 10">
        <name>Zn(2+)</name>
        <dbReference type="ChEBI" id="CHEBI:29105"/>
    </cofactor>
</comment>
<evidence type="ECO:0000256" key="2">
    <source>
        <dbReference type="ARBA" id="ARBA00008290"/>
    </source>
</evidence>
<comment type="similarity">
    <text evidence="2 9">Belongs to the peptidase M18 family.</text>
</comment>
<evidence type="ECO:0000256" key="7">
    <source>
        <dbReference type="ARBA" id="ARBA00022833"/>
    </source>
</evidence>
<dbReference type="InterPro" id="IPR001948">
    <property type="entry name" value="Peptidase_M18"/>
</dbReference>
<comment type="caution">
    <text evidence="11">The sequence shown here is derived from an EMBL/GenBank/DDBJ whole genome shotgun (WGS) entry which is preliminary data.</text>
</comment>
<keyword evidence="5 9" id="KW-0479">Metal-binding</keyword>
<evidence type="ECO:0000256" key="1">
    <source>
        <dbReference type="ARBA" id="ARBA00001947"/>
    </source>
</evidence>
<dbReference type="GO" id="GO:0008237">
    <property type="term" value="F:metallopeptidase activity"/>
    <property type="evidence" value="ECO:0007669"/>
    <property type="project" value="UniProtKB-KW"/>
</dbReference>
<gene>
    <name evidence="11" type="ORF">F8C90_08480</name>
</gene>
<dbReference type="Gene3D" id="3.40.630.10">
    <property type="entry name" value="Zn peptidases"/>
    <property type="match status" value="1"/>
</dbReference>
<dbReference type="InterPro" id="IPR023358">
    <property type="entry name" value="Peptidase_M18_dom2"/>
</dbReference>
<evidence type="ECO:0000256" key="5">
    <source>
        <dbReference type="ARBA" id="ARBA00022723"/>
    </source>
</evidence>
<dbReference type="OrthoDB" id="5288740at2"/>
<evidence type="ECO:0000313" key="12">
    <source>
        <dbReference type="Proteomes" id="UP000468668"/>
    </source>
</evidence>
<evidence type="ECO:0000256" key="3">
    <source>
        <dbReference type="ARBA" id="ARBA00022438"/>
    </source>
</evidence>
<sequence>MPQDVRAGGIKPTPQDARTAQELLDFIEECPSMFHTASTIGKRLTAAGFTYLPEAQPWSIEQGGAYYTTRNSSSVIAFKVGTSLEDYHFQITASHGDSPTFKIKSNAELTGPGESRRLNVEVYGGAVDYTWFDRPLGIAGRVMVKNGNRVESRLYESAEPLALIPSMPPHIQRDINQQFSPNRQVDLCPLFSAGALGKSTFDAIIADELGISESDIVARDLFLVNRQQPCIWGAAGEFASSPKFDDLACAYTALEAFLAAENDRSISVFACFDNEEVGSNTKQGAMSTLLADTLSRLNAALGRSCEDLRCAIAKSMLVSCDNAHAVNPNHPERFDEGNRVFLNRGIVVKEASNQKYCTDAFSRAAFCAICDNAEIPYQAFANRSDSPGGSTLGNLSNTQVSMHGVDVGLPQLAMHSSFETIGVRDVTLATRALQAFYAADLRIDGADSIELG</sequence>
<dbReference type="SUPFAM" id="SSF101821">
    <property type="entry name" value="Aminopeptidase/glucanase lid domain"/>
    <property type="match status" value="1"/>
</dbReference>
<dbReference type="AlphaFoldDB" id="A0A6N6NMA3"/>
<dbReference type="CDD" id="cd05658">
    <property type="entry name" value="M18_DAP"/>
    <property type="match status" value="1"/>
</dbReference>
<dbReference type="NCBIfam" id="NF002759">
    <property type="entry name" value="PRK02813.1"/>
    <property type="match status" value="1"/>
</dbReference>
<keyword evidence="4 9" id="KW-0645">Protease</keyword>
<evidence type="ECO:0000313" key="11">
    <source>
        <dbReference type="EMBL" id="KAB1638675.1"/>
    </source>
</evidence>
<dbReference type="Pfam" id="PF02127">
    <property type="entry name" value="Peptidase_M18"/>
    <property type="match status" value="1"/>
</dbReference>
<evidence type="ECO:0000256" key="9">
    <source>
        <dbReference type="RuleBase" id="RU004386"/>
    </source>
</evidence>
<keyword evidence="7 9" id="KW-0862">Zinc</keyword>
<reference evidence="11 12" key="1">
    <citation type="submission" date="2019-09" db="EMBL/GenBank/DDBJ databases">
        <title>Whole genome shotgun sequencing (WGS) of Ellagibacter isourolithinifaciens DSM 104140(T) and Adlercreutzia muris DSM 29508(T).</title>
        <authorList>
            <person name="Stoll D.A."/>
            <person name="Danylec N."/>
            <person name="Huch M."/>
        </authorList>
    </citation>
    <scope>NUCLEOTIDE SEQUENCE [LARGE SCALE GENOMIC DNA]</scope>
    <source>
        <strain evidence="11 12">DSM 104140</strain>
    </source>
</reference>
<evidence type="ECO:0000256" key="10">
    <source>
        <dbReference type="RuleBase" id="RU004387"/>
    </source>
</evidence>
<keyword evidence="3 9" id="KW-0031">Aminopeptidase</keyword>
<dbReference type="GO" id="GO:0006508">
    <property type="term" value="P:proteolysis"/>
    <property type="evidence" value="ECO:0007669"/>
    <property type="project" value="UniProtKB-KW"/>
</dbReference>
<dbReference type="Proteomes" id="UP000468668">
    <property type="component" value="Unassembled WGS sequence"/>
</dbReference>
<dbReference type="EMBL" id="WAJR01000024">
    <property type="protein sequence ID" value="KAB1638675.1"/>
    <property type="molecule type" value="Genomic_DNA"/>
</dbReference>
<keyword evidence="8 9" id="KW-0482">Metalloprotease</keyword>
<dbReference type="Gene3D" id="2.30.250.10">
    <property type="entry name" value="Aminopeptidase i, Domain 2"/>
    <property type="match status" value="1"/>
</dbReference>
<dbReference type="GO" id="GO:0008270">
    <property type="term" value="F:zinc ion binding"/>
    <property type="evidence" value="ECO:0007669"/>
    <property type="project" value="InterPro"/>
</dbReference>
<dbReference type="SUPFAM" id="SSF53187">
    <property type="entry name" value="Zn-dependent exopeptidases"/>
    <property type="match status" value="1"/>
</dbReference>
<protein>
    <recommendedName>
        <fullName evidence="10">M18 family aminopeptidase</fullName>
        <ecNumber evidence="10">3.4.11.-</ecNumber>
    </recommendedName>
</protein>
<name>A0A6N6NMA3_9ACTN</name>
<dbReference type="PANTHER" id="PTHR28570:SF3">
    <property type="entry name" value="ASPARTYL AMINOPEPTIDASE"/>
    <property type="match status" value="1"/>
</dbReference>
<dbReference type="PANTHER" id="PTHR28570">
    <property type="entry name" value="ASPARTYL AMINOPEPTIDASE"/>
    <property type="match status" value="1"/>
</dbReference>
<dbReference type="PRINTS" id="PR00932">
    <property type="entry name" value="AMINO1PTASE"/>
</dbReference>
<dbReference type="EC" id="3.4.11.-" evidence="10"/>
<evidence type="ECO:0000256" key="6">
    <source>
        <dbReference type="ARBA" id="ARBA00022801"/>
    </source>
</evidence>